<evidence type="ECO:0008006" key="4">
    <source>
        <dbReference type="Google" id="ProtNLM"/>
    </source>
</evidence>
<accession>A0A502LI73</accession>
<protein>
    <recommendedName>
        <fullName evidence="4">Lipoprotein</fullName>
    </recommendedName>
</protein>
<dbReference type="AlphaFoldDB" id="A0A502LI73"/>
<name>A0A502LI73_HAEHA</name>
<feature type="chain" id="PRO_5021205554" description="Lipoprotein" evidence="1">
    <location>
        <begin position="25"/>
        <end position="87"/>
    </location>
</feature>
<gene>
    <name evidence="2" type="ORF">EUX52_04730</name>
</gene>
<dbReference type="EMBL" id="SDPD01000007">
    <property type="protein sequence ID" value="TPH21493.1"/>
    <property type="molecule type" value="Genomic_DNA"/>
</dbReference>
<evidence type="ECO:0000313" key="3">
    <source>
        <dbReference type="Proteomes" id="UP000316282"/>
    </source>
</evidence>
<evidence type="ECO:0000313" key="2">
    <source>
        <dbReference type="EMBL" id="TPH21493.1"/>
    </source>
</evidence>
<feature type="signal peptide" evidence="1">
    <location>
        <begin position="1"/>
        <end position="24"/>
    </location>
</feature>
<reference evidence="2 3" key="1">
    <citation type="submission" date="2019-01" db="EMBL/GenBank/DDBJ databases">
        <title>Comparative genomic analysis identifies haemin-independent Haemophilus haemolyticus: a formal re-classification of Haemophilus intermedius.</title>
        <authorList>
            <person name="Harris T.M."/>
            <person name="Price E.P."/>
            <person name="Sarovich D.S."/>
            <person name="Norskov-Lauritsen N."/>
            <person name="Beissbarth J."/>
            <person name="Chang A.B."/>
            <person name="Smith-Vaughan H.C."/>
        </authorList>
    </citation>
    <scope>NUCLEOTIDE SEQUENCE [LARGE SCALE GENOMIC DNA]</scope>
    <source>
        <strain evidence="2 3">60982 B Hi-1</strain>
    </source>
</reference>
<evidence type="ECO:0000256" key="1">
    <source>
        <dbReference type="SAM" id="SignalP"/>
    </source>
</evidence>
<comment type="caution">
    <text evidence="2">The sequence shown here is derived from an EMBL/GenBank/DDBJ whole genome shotgun (WGS) entry which is preliminary data.</text>
</comment>
<sequence length="87" mass="10080">MIKRAFIFSLAMAIFSCSMNTAIAAQQKKKSSGIIKKAVAAYVVYRVVKHYKDKKEEQQQKAKAVKDEYIEPYYDEDCLDEDECEEE</sequence>
<dbReference type="Proteomes" id="UP000316282">
    <property type="component" value="Unassembled WGS sequence"/>
</dbReference>
<organism evidence="2 3">
    <name type="scientific">Haemophilus haemolyticus</name>
    <dbReference type="NCBI Taxonomy" id="726"/>
    <lineage>
        <taxon>Bacteria</taxon>
        <taxon>Pseudomonadati</taxon>
        <taxon>Pseudomonadota</taxon>
        <taxon>Gammaproteobacteria</taxon>
        <taxon>Pasteurellales</taxon>
        <taxon>Pasteurellaceae</taxon>
        <taxon>Haemophilus</taxon>
    </lineage>
</organism>
<keyword evidence="1" id="KW-0732">Signal</keyword>
<proteinExistence type="predicted"/>
<dbReference type="PROSITE" id="PS51257">
    <property type="entry name" value="PROKAR_LIPOPROTEIN"/>
    <property type="match status" value="1"/>
</dbReference>